<evidence type="ECO:0000313" key="6">
    <source>
        <dbReference type="EMBL" id="PZF78999.1"/>
    </source>
</evidence>
<evidence type="ECO:0000256" key="3">
    <source>
        <dbReference type="ARBA" id="ARBA00023163"/>
    </source>
</evidence>
<keyword evidence="7" id="KW-1185">Reference proteome</keyword>
<sequence length="195" mass="21098">MAAARQVALRRGQGVFQPGQACAAFLVVTAGTVKVSTVTSSGRELLLYRVGAGETCVLTTACLLAEADYDAEGVTETDVTALAIPKPLFEELMALSPAFRRFVFSSYGVRLRELIGLVQEVSQRQVDRRLARFLAERAAGPVELTHQEIAAELGTAREVVSRLLKQFASEGLVEIERRNIIVAAPERLARIAEGV</sequence>
<feature type="domain" description="HTH crp-type" evidence="5">
    <location>
        <begin position="124"/>
        <end position="186"/>
    </location>
</feature>
<evidence type="ECO:0000259" key="5">
    <source>
        <dbReference type="PROSITE" id="PS51063"/>
    </source>
</evidence>
<proteinExistence type="predicted"/>
<organism evidence="6 7">
    <name type="scientific">Aestuariivirga litoralis</name>
    <dbReference type="NCBI Taxonomy" id="2650924"/>
    <lineage>
        <taxon>Bacteria</taxon>
        <taxon>Pseudomonadati</taxon>
        <taxon>Pseudomonadota</taxon>
        <taxon>Alphaproteobacteria</taxon>
        <taxon>Hyphomicrobiales</taxon>
        <taxon>Aestuariivirgaceae</taxon>
        <taxon>Aestuariivirga</taxon>
    </lineage>
</organism>
<dbReference type="SMART" id="SM00419">
    <property type="entry name" value="HTH_CRP"/>
    <property type="match status" value="1"/>
</dbReference>
<keyword evidence="1" id="KW-0805">Transcription regulation</keyword>
<dbReference type="InterPro" id="IPR036390">
    <property type="entry name" value="WH_DNA-bd_sf"/>
</dbReference>
<dbReference type="SUPFAM" id="SSF51206">
    <property type="entry name" value="cAMP-binding domain-like"/>
    <property type="match status" value="1"/>
</dbReference>
<feature type="domain" description="Cyclic nucleotide-binding" evidence="4">
    <location>
        <begin position="1"/>
        <end position="110"/>
    </location>
</feature>
<keyword evidence="2" id="KW-0238">DNA-binding</keyword>
<dbReference type="CDD" id="cd00038">
    <property type="entry name" value="CAP_ED"/>
    <property type="match status" value="1"/>
</dbReference>
<dbReference type="InterPro" id="IPR000595">
    <property type="entry name" value="cNMP-bd_dom"/>
</dbReference>
<reference evidence="7" key="1">
    <citation type="submission" date="2018-06" db="EMBL/GenBank/DDBJ databases">
        <title>Aestuariibacter litoralis strain KCTC 52945T.</title>
        <authorList>
            <person name="Li X."/>
            <person name="Salam N."/>
            <person name="Li J.-L."/>
            <person name="Chen Y.-M."/>
            <person name="Yang Z.-W."/>
            <person name="Zhang L.-Y."/>
            <person name="Han M.-X."/>
            <person name="Xiao M."/>
            <person name="Li W.-J."/>
        </authorList>
    </citation>
    <scope>NUCLEOTIDE SEQUENCE [LARGE SCALE GENOMIC DNA]</scope>
    <source>
        <strain evidence="7">KCTC 52945</strain>
    </source>
</reference>
<dbReference type="InterPro" id="IPR036388">
    <property type="entry name" value="WH-like_DNA-bd_sf"/>
</dbReference>
<dbReference type="GO" id="GO:0005829">
    <property type="term" value="C:cytosol"/>
    <property type="evidence" value="ECO:0007669"/>
    <property type="project" value="TreeGrafter"/>
</dbReference>
<dbReference type="Proteomes" id="UP000248795">
    <property type="component" value="Unassembled WGS sequence"/>
</dbReference>
<dbReference type="AlphaFoldDB" id="A0A2W2BS27"/>
<evidence type="ECO:0000256" key="1">
    <source>
        <dbReference type="ARBA" id="ARBA00023015"/>
    </source>
</evidence>
<dbReference type="PANTHER" id="PTHR24567">
    <property type="entry name" value="CRP FAMILY TRANSCRIPTIONAL REGULATORY PROTEIN"/>
    <property type="match status" value="1"/>
</dbReference>
<dbReference type="PANTHER" id="PTHR24567:SF74">
    <property type="entry name" value="HTH-TYPE TRANSCRIPTIONAL REGULATOR ARCR"/>
    <property type="match status" value="1"/>
</dbReference>
<dbReference type="PRINTS" id="PR00034">
    <property type="entry name" value="HTHCRP"/>
</dbReference>
<protein>
    <submittedName>
        <fullName evidence="6">Crp/Fnr family transcriptional regulator</fullName>
    </submittedName>
</protein>
<evidence type="ECO:0000259" key="4">
    <source>
        <dbReference type="PROSITE" id="PS50042"/>
    </source>
</evidence>
<dbReference type="PROSITE" id="PS50042">
    <property type="entry name" value="CNMP_BINDING_3"/>
    <property type="match status" value="1"/>
</dbReference>
<dbReference type="InterPro" id="IPR018490">
    <property type="entry name" value="cNMP-bd_dom_sf"/>
</dbReference>
<dbReference type="Pfam" id="PF00027">
    <property type="entry name" value="cNMP_binding"/>
    <property type="match status" value="1"/>
</dbReference>
<gene>
    <name evidence="6" type="ORF">DK847_02350</name>
</gene>
<dbReference type="Gene3D" id="1.10.10.10">
    <property type="entry name" value="Winged helix-like DNA-binding domain superfamily/Winged helix DNA-binding domain"/>
    <property type="match status" value="1"/>
</dbReference>
<dbReference type="InterPro" id="IPR014710">
    <property type="entry name" value="RmlC-like_jellyroll"/>
</dbReference>
<evidence type="ECO:0000256" key="2">
    <source>
        <dbReference type="ARBA" id="ARBA00023125"/>
    </source>
</evidence>
<dbReference type="EMBL" id="QKVK01000001">
    <property type="protein sequence ID" value="PZF78999.1"/>
    <property type="molecule type" value="Genomic_DNA"/>
</dbReference>
<dbReference type="GO" id="GO:0003700">
    <property type="term" value="F:DNA-binding transcription factor activity"/>
    <property type="evidence" value="ECO:0007669"/>
    <property type="project" value="TreeGrafter"/>
</dbReference>
<dbReference type="SUPFAM" id="SSF46785">
    <property type="entry name" value="Winged helix' DNA-binding domain"/>
    <property type="match status" value="1"/>
</dbReference>
<dbReference type="Pfam" id="PF13545">
    <property type="entry name" value="HTH_Crp_2"/>
    <property type="match status" value="1"/>
</dbReference>
<dbReference type="GO" id="GO:0003677">
    <property type="term" value="F:DNA binding"/>
    <property type="evidence" value="ECO:0007669"/>
    <property type="project" value="UniProtKB-KW"/>
</dbReference>
<name>A0A2W2BS27_9HYPH</name>
<comment type="caution">
    <text evidence="6">The sequence shown here is derived from an EMBL/GenBank/DDBJ whole genome shotgun (WGS) entry which is preliminary data.</text>
</comment>
<dbReference type="InterPro" id="IPR012318">
    <property type="entry name" value="HTH_CRP"/>
</dbReference>
<dbReference type="Gene3D" id="2.60.120.10">
    <property type="entry name" value="Jelly Rolls"/>
    <property type="match status" value="1"/>
</dbReference>
<evidence type="ECO:0000313" key="7">
    <source>
        <dbReference type="Proteomes" id="UP000248795"/>
    </source>
</evidence>
<dbReference type="InterPro" id="IPR050397">
    <property type="entry name" value="Env_Response_Regulators"/>
</dbReference>
<accession>A0A2W2BS27</accession>
<dbReference type="PROSITE" id="PS51063">
    <property type="entry name" value="HTH_CRP_2"/>
    <property type="match status" value="1"/>
</dbReference>
<keyword evidence="3" id="KW-0804">Transcription</keyword>